<dbReference type="Proteomes" id="UP000514752">
    <property type="component" value="Chromosome"/>
</dbReference>
<proteinExistence type="predicted"/>
<dbReference type="KEGG" id="nsg:H3L94_11365"/>
<organism evidence="1 2">
    <name type="scientific">Neisseria shayeganii</name>
    <dbReference type="NCBI Taxonomy" id="607712"/>
    <lineage>
        <taxon>Bacteria</taxon>
        <taxon>Pseudomonadati</taxon>
        <taxon>Pseudomonadota</taxon>
        <taxon>Betaproteobacteria</taxon>
        <taxon>Neisseriales</taxon>
        <taxon>Neisseriaceae</taxon>
        <taxon>Neisseria</taxon>
    </lineage>
</organism>
<dbReference type="AlphaFoldDB" id="A0A7D7SI14"/>
<protein>
    <submittedName>
        <fullName evidence="1">Uncharacterized protein</fullName>
    </submittedName>
</protein>
<gene>
    <name evidence="1" type="ORF">H3L94_11365</name>
</gene>
<dbReference type="EMBL" id="CP059567">
    <property type="protein sequence ID" value="QMT40407.1"/>
    <property type="molecule type" value="Genomic_DNA"/>
</dbReference>
<evidence type="ECO:0000313" key="1">
    <source>
        <dbReference type="EMBL" id="QMT40407.1"/>
    </source>
</evidence>
<evidence type="ECO:0000313" key="2">
    <source>
        <dbReference type="Proteomes" id="UP000514752"/>
    </source>
</evidence>
<sequence>MREEEYRQQVHGVMCRHPDGGQTDRRLGGLLGLLGNHDFLTAIVCGMEGDLLGRDTATASDIDFLLHCVAEAKQEAFKLCPVAHYHGEIGGELALLNKIEESLLQYQADSVRLALEAAEMEAAGI</sequence>
<accession>A0A7D7SI14</accession>
<reference evidence="1 2" key="1">
    <citation type="submission" date="2020-07" db="EMBL/GenBank/DDBJ databases">
        <title>Genomic diversity of species in the Neisseriaceae family.</title>
        <authorList>
            <person name="Vincent A.T."/>
            <person name="Bernet E."/>
            <person name="Veyrier F.J."/>
        </authorList>
    </citation>
    <scope>NUCLEOTIDE SEQUENCE [LARGE SCALE GENOMIC DNA]</scope>
    <source>
        <strain evidence="1 2">DSM 22244</strain>
    </source>
</reference>
<name>A0A7D7SI14_9NEIS</name>
<dbReference type="RefSeq" id="WP_182122074.1">
    <property type="nucleotide sequence ID" value="NZ_CP059567.1"/>
</dbReference>